<dbReference type="PRINTS" id="PR00039">
    <property type="entry name" value="HTHLYSR"/>
</dbReference>
<dbReference type="PROSITE" id="PS50931">
    <property type="entry name" value="HTH_LYSR"/>
    <property type="match status" value="1"/>
</dbReference>
<keyword evidence="3" id="KW-0238">DNA-binding</keyword>
<evidence type="ECO:0000259" key="5">
    <source>
        <dbReference type="PROSITE" id="PS50931"/>
    </source>
</evidence>
<evidence type="ECO:0000256" key="3">
    <source>
        <dbReference type="ARBA" id="ARBA00023125"/>
    </source>
</evidence>
<dbReference type="Proteomes" id="UP000574133">
    <property type="component" value="Unassembled WGS sequence"/>
</dbReference>
<dbReference type="SUPFAM" id="SSF46785">
    <property type="entry name" value="Winged helix' DNA-binding domain"/>
    <property type="match status" value="1"/>
</dbReference>
<keyword evidence="7" id="KW-1185">Reference proteome</keyword>
<dbReference type="FunFam" id="1.10.10.10:FF:000001">
    <property type="entry name" value="LysR family transcriptional regulator"/>
    <property type="match status" value="1"/>
</dbReference>
<dbReference type="InterPro" id="IPR000847">
    <property type="entry name" value="LysR_HTH_N"/>
</dbReference>
<evidence type="ECO:0000256" key="1">
    <source>
        <dbReference type="ARBA" id="ARBA00009437"/>
    </source>
</evidence>
<dbReference type="Pfam" id="PF03466">
    <property type="entry name" value="LysR_substrate"/>
    <property type="match status" value="1"/>
</dbReference>
<dbReference type="Gene3D" id="3.40.190.290">
    <property type="match status" value="1"/>
</dbReference>
<dbReference type="Gene3D" id="1.10.10.10">
    <property type="entry name" value="Winged helix-like DNA-binding domain superfamily/Winged helix DNA-binding domain"/>
    <property type="match status" value="1"/>
</dbReference>
<dbReference type="PANTHER" id="PTHR30126">
    <property type="entry name" value="HTH-TYPE TRANSCRIPTIONAL REGULATOR"/>
    <property type="match status" value="1"/>
</dbReference>
<protein>
    <submittedName>
        <fullName evidence="6">LysR family transcriptional regulator</fullName>
    </submittedName>
</protein>
<comment type="caution">
    <text evidence="6">The sequence shown here is derived from an EMBL/GenBank/DDBJ whole genome shotgun (WGS) entry which is preliminary data.</text>
</comment>
<evidence type="ECO:0000256" key="4">
    <source>
        <dbReference type="ARBA" id="ARBA00023163"/>
    </source>
</evidence>
<gene>
    <name evidence="6" type="ORF">H4Q31_21060</name>
</gene>
<feature type="domain" description="HTH lysR-type" evidence="5">
    <location>
        <begin position="1"/>
        <end position="58"/>
    </location>
</feature>
<accession>A0A841TLH3</accession>
<dbReference type="InterPro" id="IPR036388">
    <property type="entry name" value="WH-like_DNA-bd_sf"/>
</dbReference>
<dbReference type="Pfam" id="PF00126">
    <property type="entry name" value="HTH_1"/>
    <property type="match status" value="1"/>
</dbReference>
<evidence type="ECO:0000313" key="7">
    <source>
        <dbReference type="Proteomes" id="UP000574133"/>
    </source>
</evidence>
<reference evidence="6 7" key="1">
    <citation type="submission" date="2020-08" db="EMBL/GenBank/DDBJ databases">
        <title>Cohnella phylogeny.</title>
        <authorList>
            <person name="Dunlap C."/>
        </authorList>
    </citation>
    <scope>NUCLEOTIDE SEQUENCE [LARGE SCALE GENOMIC DNA]</scope>
    <source>
        <strain evidence="6 7">DSM 103658</strain>
    </source>
</reference>
<dbReference type="GO" id="GO:0000976">
    <property type="term" value="F:transcription cis-regulatory region binding"/>
    <property type="evidence" value="ECO:0007669"/>
    <property type="project" value="TreeGrafter"/>
</dbReference>
<dbReference type="RefSeq" id="WP_185181033.1">
    <property type="nucleotide sequence ID" value="NZ_CBCSEP010000023.1"/>
</dbReference>
<dbReference type="PANTHER" id="PTHR30126:SF40">
    <property type="entry name" value="HTH-TYPE TRANSCRIPTIONAL REGULATOR GLTR"/>
    <property type="match status" value="1"/>
</dbReference>
<dbReference type="GO" id="GO:0003700">
    <property type="term" value="F:DNA-binding transcription factor activity"/>
    <property type="evidence" value="ECO:0007669"/>
    <property type="project" value="InterPro"/>
</dbReference>
<keyword evidence="2" id="KW-0805">Transcription regulation</keyword>
<sequence>MDLTYLRSFLEVARCQSFTKAADRLGYAQSSVTAHIQKLENEYGVVLFERYGRTMRLTSAGEQLHGFFEQIVTMYDESKHLISRQVSGRIDIGTIESLMAYFLPPVFSRFRECFPQINLQVKPLGEQLVLQSIKTGDLDMGVIMDRIVCDEDIESIPLRQEPLVLVAPPDHPLRGCNNVSAQDLQQLSYIATEPACTYRNAFEQVLSENGVAYRILHELGSLEAIKRLVAYGHGVALLPRITVERELTEGQLIVLPFSHPDIIFYTQIVIHKKKWKDPAIRHLIELLAEAAEMDKRLAL</sequence>
<dbReference type="InterPro" id="IPR005119">
    <property type="entry name" value="LysR_subst-bd"/>
</dbReference>
<comment type="similarity">
    <text evidence="1">Belongs to the LysR transcriptional regulatory family.</text>
</comment>
<evidence type="ECO:0000313" key="6">
    <source>
        <dbReference type="EMBL" id="MBB6679777.1"/>
    </source>
</evidence>
<dbReference type="SUPFAM" id="SSF53850">
    <property type="entry name" value="Periplasmic binding protein-like II"/>
    <property type="match status" value="1"/>
</dbReference>
<name>A0A841TLH3_9BACL</name>
<dbReference type="EMBL" id="JACJVN010000108">
    <property type="protein sequence ID" value="MBB6679777.1"/>
    <property type="molecule type" value="Genomic_DNA"/>
</dbReference>
<keyword evidence="4" id="KW-0804">Transcription</keyword>
<proteinExistence type="inferred from homology"/>
<dbReference type="AlphaFoldDB" id="A0A841TLH3"/>
<dbReference type="CDD" id="cd05466">
    <property type="entry name" value="PBP2_LTTR_substrate"/>
    <property type="match status" value="1"/>
</dbReference>
<organism evidence="6 7">
    <name type="scientific">Cohnella lubricantis</name>
    <dbReference type="NCBI Taxonomy" id="2163172"/>
    <lineage>
        <taxon>Bacteria</taxon>
        <taxon>Bacillati</taxon>
        <taxon>Bacillota</taxon>
        <taxon>Bacilli</taxon>
        <taxon>Bacillales</taxon>
        <taxon>Paenibacillaceae</taxon>
        <taxon>Cohnella</taxon>
    </lineage>
</organism>
<evidence type="ECO:0000256" key="2">
    <source>
        <dbReference type="ARBA" id="ARBA00023015"/>
    </source>
</evidence>
<dbReference type="InterPro" id="IPR036390">
    <property type="entry name" value="WH_DNA-bd_sf"/>
</dbReference>